<evidence type="ECO:0000313" key="4">
    <source>
        <dbReference type="EMBL" id="KEZ76062.1"/>
    </source>
</evidence>
<protein>
    <recommendedName>
        <fullName evidence="3">Phosphatidic acid phosphatase type 2/haloperoxidase domain-containing protein</fullName>
    </recommendedName>
</protein>
<evidence type="ECO:0000259" key="3">
    <source>
        <dbReference type="SMART" id="SM00014"/>
    </source>
</evidence>
<dbReference type="Proteomes" id="UP000028302">
    <property type="component" value="Unassembled WGS sequence"/>
</dbReference>
<dbReference type="Gene3D" id="1.20.144.10">
    <property type="entry name" value="Phosphatidic acid phosphatase type 2/haloperoxidase"/>
    <property type="match status" value="1"/>
</dbReference>
<feature type="compositionally biased region" description="Polar residues" evidence="1">
    <location>
        <begin position="151"/>
        <end position="164"/>
    </location>
</feature>
<sequence length="261" mass="27029">MRRIFVLVFVAALAGCTTAPNGPAWGSQATLTPGWSRLGHAAADAARSPVTWAPLAAAGLLQIDHADRQISHWASDNTPIFGSRNTAQTASNVMLGASALLYTTTALAAPSYQENWYSNKAKGIGVGIGAALTTEGVVEGLKKGVGRQRPDNSGNDSFPSGHASLTSVSATMTQRNIDTLPISGTSKFALRSLAVGLSVGTDYARVAGRKHYPSDVLVGAALGHFIGVVADEAFLGVPADRFVPVVSMSRHGGTVGFEGHF</sequence>
<feature type="chain" id="PRO_5001776473" description="Phosphatidic acid phosphatase type 2/haloperoxidase domain-containing protein" evidence="2">
    <location>
        <begin position="20"/>
        <end position="261"/>
    </location>
</feature>
<feature type="signal peptide" evidence="2">
    <location>
        <begin position="1"/>
        <end position="19"/>
    </location>
</feature>
<proteinExistence type="predicted"/>
<organism evidence="4 5">
    <name type="scientific">Salinisphaera hydrothermalis (strain C41B8)</name>
    <dbReference type="NCBI Taxonomy" id="1304275"/>
    <lineage>
        <taxon>Bacteria</taxon>
        <taxon>Pseudomonadati</taxon>
        <taxon>Pseudomonadota</taxon>
        <taxon>Gammaproteobacteria</taxon>
        <taxon>Salinisphaerales</taxon>
        <taxon>Salinisphaeraceae</taxon>
        <taxon>Salinisphaera</taxon>
    </lineage>
</organism>
<dbReference type="SUPFAM" id="SSF48317">
    <property type="entry name" value="Acid phosphatase/Vanadium-dependent haloperoxidase"/>
    <property type="match status" value="1"/>
</dbReference>
<feature type="region of interest" description="Disordered" evidence="1">
    <location>
        <begin position="144"/>
        <end position="164"/>
    </location>
</feature>
<keyword evidence="2" id="KW-0732">Signal</keyword>
<dbReference type="EMBL" id="APNK01000041">
    <property type="protein sequence ID" value="KEZ76062.1"/>
    <property type="molecule type" value="Genomic_DNA"/>
</dbReference>
<reference evidence="4 5" key="1">
    <citation type="submission" date="2013-03" db="EMBL/GenBank/DDBJ databases">
        <title>Salinisphaera hydrothermalis C41B8 Genome Sequencing.</title>
        <authorList>
            <person name="Li C."/>
            <person name="Lai Q."/>
            <person name="Shao Z."/>
        </authorList>
    </citation>
    <scope>NUCLEOTIDE SEQUENCE [LARGE SCALE GENOMIC DNA]</scope>
    <source>
        <strain evidence="4 5">C41B8</strain>
    </source>
</reference>
<dbReference type="RefSeq" id="WP_051883708.1">
    <property type="nucleotide sequence ID" value="NZ_APNK01000041.1"/>
</dbReference>
<comment type="caution">
    <text evidence="4">The sequence shown here is derived from an EMBL/GenBank/DDBJ whole genome shotgun (WGS) entry which is preliminary data.</text>
</comment>
<dbReference type="Pfam" id="PF01569">
    <property type="entry name" value="PAP2"/>
    <property type="match status" value="1"/>
</dbReference>
<dbReference type="AlphaFoldDB" id="A0A084IH78"/>
<gene>
    <name evidence="4" type="ORF">C41B8_16929</name>
</gene>
<keyword evidence="5" id="KW-1185">Reference proteome</keyword>
<dbReference type="eggNOG" id="COG0671">
    <property type="taxonomic scope" value="Bacteria"/>
</dbReference>
<evidence type="ECO:0000256" key="2">
    <source>
        <dbReference type="SAM" id="SignalP"/>
    </source>
</evidence>
<feature type="domain" description="Phosphatidic acid phosphatase type 2/haloperoxidase" evidence="3">
    <location>
        <begin position="123"/>
        <end position="231"/>
    </location>
</feature>
<accession>A0A084IH78</accession>
<dbReference type="InterPro" id="IPR036938">
    <property type="entry name" value="PAP2/HPO_sf"/>
</dbReference>
<dbReference type="OrthoDB" id="9773582at2"/>
<evidence type="ECO:0000256" key="1">
    <source>
        <dbReference type="SAM" id="MobiDB-lite"/>
    </source>
</evidence>
<name>A0A084IH78_SALHC</name>
<dbReference type="InterPro" id="IPR000326">
    <property type="entry name" value="PAP2/HPO"/>
</dbReference>
<dbReference type="SMART" id="SM00014">
    <property type="entry name" value="acidPPc"/>
    <property type="match status" value="1"/>
</dbReference>
<dbReference type="STRING" id="1304275.C41B8_16929"/>
<evidence type="ECO:0000313" key="5">
    <source>
        <dbReference type="Proteomes" id="UP000028302"/>
    </source>
</evidence>
<dbReference type="PROSITE" id="PS51257">
    <property type="entry name" value="PROKAR_LIPOPROTEIN"/>
    <property type="match status" value="1"/>
</dbReference>